<proteinExistence type="inferred from homology"/>
<keyword evidence="8 16" id="KW-0378">Hydrolase</keyword>
<dbReference type="OrthoDB" id="408788at2759"/>
<dbReference type="PANTHER" id="PTHR32227">
    <property type="entry name" value="GLUCAN ENDO-1,3-BETA-GLUCOSIDASE BG1-RELATED-RELATED"/>
    <property type="match status" value="1"/>
</dbReference>
<evidence type="ECO:0000256" key="8">
    <source>
        <dbReference type="ARBA" id="ARBA00022801"/>
    </source>
</evidence>
<evidence type="ECO:0000256" key="15">
    <source>
        <dbReference type="RuleBase" id="RU004335"/>
    </source>
</evidence>
<dbReference type="Gene3D" id="3.20.20.80">
    <property type="entry name" value="Glycosidases"/>
    <property type="match status" value="1"/>
</dbReference>
<evidence type="ECO:0000256" key="3">
    <source>
        <dbReference type="ARBA" id="ARBA00008773"/>
    </source>
</evidence>
<dbReference type="SUPFAM" id="SSF51445">
    <property type="entry name" value="(Trans)glycosidases"/>
    <property type="match status" value="1"/>
</dbReference>
<comment type="subcellular location">
    <subcellularLocation>
        <location evidence="2">Cell membrane</location>
        <topology evidence="2">Lipid-anchor</topology>
        <topology evidence="2">GPI-anchor</topology>
    </subcellularLocation>
</comment>
<keyword evidence="6" id="KW-0336">GPI-anchor</keyword>
<evidence type="ECO:0000256" key="1">
    <source>
        <dbReference type="ARBA" id="ARBA00000382"/>
    </source>
</evidence>
<dbReference type="EC" id="3.2.1.39" evidence="4"/>
<dbReference type="GO" id="GO:0005886">
    <property type="term" value="C:plasma membrane"/>
    <property type="evidence" value="ECO:0007669"/>
    <property type="project" value="UniProtKB-SubCell"/>
</dbReference>
<dbReference type="SMART" id="SM00768">
    <property type="entry name" value="X8"/>
    <property type="match status" value="1"/>
</dbReference>
<feature type="signal peptide" evidence="17">
    <location>
        <begin position="1"/>
        <end position="28"/>
    </location>
</feature>
<evidence type="ECO:0000256" key="2">
    <source>
        <dbReference type="ARBA" id="ARBA00004609"/>
    </source>
</evidence>
<keyword evidence="10" id="KW-0472">Membrane</keyword>
<reference evidence="19" key="1">
    <citation type="submission" date="2020-02" db="EMBL/GenBank/DDBJ databases">
        <authorList>
            <person name="Scholz U."/>
            <person name="Mascher M."/>
            <person name="Fiebig A."/>
        </authorList>
    </citation>
    <scope>NUCLEOTIDE SEQUENCE</scope>
</reference>
<dbReference type="InterPro" id="IPR012946">
    <property type="entry name" value="X8"/>
</dbReference>
<evidence type="ECO:0000256" key="4">
    <source>
        <dbReference type="ARBA" id="ARBA00012780"/>
    </source>
</evidence>
<dbReference type="FunFam" id="3.20.20.80:FF:000008">
    <property type="entry name" value="Glucan endo-1,3-beta-glucosidase 5"/>
    <property type="match status" value="1"/>
</dbReference>
<name>A0A7I8KZV0_SPIIN</name>
<sequence length="486" mass="53993">MARARGNQMLWLVCAVASMLCVSSPAEGGVGVNWGTMMSHQMLPTAVVAMLKANGIKKVKLFDADHWTVSALAGSGIEVMVAIPNDQLRRMTRYDSAREWVKQNVTRYSFRGGVNIKYVAVGNEPFLKSYNGSFLKTTLPALKNIQRALDEAGLGRKIKATVPLNADVYDSPAENPVPSAGDFRRDIHEVMLRIVKFLRANSAPFVVNIYPFLSLYQNPHFPFDFAFFDGSRRSFSDRGIRYTNVFDANFDTLVWSLRKAGAGDLKIIVGEVGWPTDGDKNANPVNARRFYAGMLRKLTGKKGTPLRPGKIDVYFFGLIDEDLKSILPGAFERHWGIFRYDGKPKFPMDLHGRGRDRYLVAVKKVEYLPARWCVFNEEAKNLKQLAASVNYACSNGDCTSLGYGSSCNNLGARGNISYAFNMYFQMQDQDVRACDFQGLAKITPKNASRGGCLFPVQVMSGGRRAAPAVLVPVLTTMALAISWYIF</sequence>
<dbReference type="FunFam" id="1.20.58.1040:FF:000002">
    <property type="entry name" value="Glucan endo-1,3-beta-glucosidase 8"/>
    <property type="match status" value="1"/>
</dbReference>
<evidence type="ECO:0000256" key="7">
    <source>
        <dbReference type="ARBA" id="ARBA00022729"/>
    </source>
</evidence>
<dbReference type="GO" id="GO:0005975">
    <property type="term" value="P:carbohydrate metabolic process"/>
    <property type="evidence" value="ECO:0007669"/>
    <property type="project" value="InterPro"/>
</dbReference>
<keyword evidence="14 16" id="KW-0326">Glycosidase</keyword>
<dbReference type="Proteomes" id="UP000663760">
    <property type="component" value="Chromosome 9"/>
</dbReference>
<dbReference type="EMBL" id="LR746272">
    <property type="protein sequence ID" value="CAA7403022.1"/>
    <property type="molecule type" value="Genomic_DNA"/>
</dbReference>
<dbReference type="AlphaFoldDB" id="A0A7I8KZV0"/>
<comment type="similarity">
    <text evidence="3 15">Belongs to the glycosyl hydrolase 17 family.</text>
</comment>
<evidence type="ECO:0000256" key="9">
    <source>
        <dbReference type="ARBA" id="ARBA00022821"/>
    </source>
</evidence>
<evidence type="ECO:0000256" key="14">
    <source>
        <dbReference type="ARBA" id="ARBA00023295"/>
    </source>
</evidence>
<evidence type="ECO:0000313" key="20">
    <source>
        <dbReference type="Proteomes" id="UP000663760"/>
    </source>
</evidence>
<evidence type="ECO:0000259" key="18">
    <source>
        <dbReference type="SMART" id="SM00768"/>
    </source>
</evidence>
<dbReference type="InterPro" id="IPR044965">
    <property type="entry name" value="Glyco_hydro_17_plant"/>
</dbReference>
<evidence type="ECO:0000256" key="13">
    <source>
        <dbReference type="ARBA" id="ARBA00023288"/>
    </source>
</evidence>
<evidence type="ECO:0000256" key="10">
    <source>
        <dbReference type="ARBA" id="ARBA00023136"/>
    </source>
</evidence>
<gene>
    <name evidence="19" type="ORF">SI8410_09013700</name>
</gene>
<dbReference type="GO" id="GO:0006952">
    <property type="term" value="P:defense response"/>
    <property type="evidence" value="ECO:0007669"/>
    <property type="project" value="UniProtKB-KW"/>
</dbReference>
<protein>
    <recommendedName>
        <fullName evidence="4">glucan endo-1,3-beta-D-glucosidase</fullName>
        <ecNumber evidence="4">3.2.1.39</ecNumber>
    </recommendedName>
</protein>
<keyword evidence="7 17" id="KW-0732">Signal</keyword>
<evidence type="ECO:0000313" key="19">
    <source>
        <dbReference type="EMBL" id="CAA7403022.1"/>
    </source>
</evidence>
<dbReference type="GO" id="GO:0098552">
    <property type="term" value="C:side of membrane"/>
    <property type="evidence" value="ECO:0007669"/>
    <property type="project" value="UniProtKB-KW"/>
</dbReference>
<comment type="catalytic activity">
    <reaction evidence="1">
        <text>Hydrolysis of (1-&gt;3)-beta-D-glucosidic linkages in (1-&gt;3)-beta-D-glucans.</text>
        <dbReference type="EC" id="3.2.1.39"/>
    </reaction>
</comment>
<feature type="chain" id="PRO_5029677501" description="glucan endo-1,3-beta-D-glucosidase" evidence="17">
    <location>
        <begin position="29"/>
        <end position="486"/>
    </location>
</feature>
<dbReference type="PROSITE" id="PS00587">
    <property type="entry name" value="GLYCOSYL_HYDROL_F17"/>
    <property type="match status" value="1"/>
</dbReference>
<organism evidence="19 20">
    <name type="scientific">Spirodela intermedia</name>
    <name type="common">Intermediate duckweed</name>
    <dbReference type="NCBI Taxonomy" id="51605"/>
    <lineage>
        <taxon>Eukaryota</taxon>
        <taxon>Viridiplantae</taxon>
        <taxon>Streptophyta</taxon>
        <taxon>Embryophyta</taxon>
        <taxon>Tracheophyta</taxon>
        <taxon>Spermatophyta</taxon>
        <taxon>Magnoliopsida</taxon>
        <taxon>Liliopsida</taxon>
        <taxon>Araceae</taxon>
        <taxon>Lemnoideae</taxon>
        <taxon>Spirodela</taxon>
    </lineage>
</organism>
<keyword evidence="9" id="KW-0611">Plant defense</keyword>
<evidence type="ECO:0000256" key="16">
    <source>
        <dbReference type="RuleBase" id="RU004336"/>
    </source>
</evidence>
<accession>A0A7I8KZV0</accession>
<dbReference type="InterPro" id="IPR017853">
    <property type="entry name" value="GH"/>
</dbReference>
<dbReference type="Pfam" id="PF00332">
    <property type="entry name" value="Glyco_hydro_17"/>
    <property type="match status" value="1"/>
</dbReference>
<keyword evidence="13" id="KW-0449">Lipoprotein</keyword>
<evidence type="ECO:0000256" key="11">
    <source>
        <dbReference type="ARBA" id="ARBA00023157"/>
    </source>
</evidence>
<keyword evidence="12" id="KW-0325">Glycoprotein</keyword>
<feature type="domain" description="X8" evidence="18">
    <location>
        <begin position="371"/>
        <end position="454"/>
    </location>
</feature>
<keyword evidence="5" id="KW-1003">Cell membrane</keyword>
<evidence type="ECO:0000256" key="17">
    <source>
        <dbReference type="SAM" id="SignalP"/>
    </source>
</evidence>
<keyword evidence="11" id="KW-1015">Disulfide bond</keyword>
<dbReference type="InterPro" id="IPR000490">
    <property type="entry name" value="Glyco_hydro_17"/>
</dbReference>
<dbReference type="Pfam" id="PF07983">
    <property type="entry name" value="X8"/>
    <property type="match status" value="1"/>
</dbReference>
<evidence type="ECO:0000256" key="5">
    <source>
        <dbReference type="ARBA" id="ARBA00022475"/>
    </source>
</evidence>
<keyword evidence="20" id="KW-1185">Reference proteome</keyword>
<evidence type="ECO:0000256" key="12">
    <source>
        <dbReference type="ARBA" id="ARBA00023180"/>
    </source>
</evidence>
<dbReference type="GO" id="GO:0042973">
    <property type="term" value="F:glucan endo-1,3-beta-D-glucosidase activity"/>
    <property type="evidence" value="ECO:0007669"/>
    <property type="project" value="UniProtKB-EC"/>
</dbReference>
<dbReference type="Gene3D" id="1.20.58.1040">
    <property type="match status" value="1"/>
</dbReference>
<evidence type="ECO:0000256" key="6">
    <source>
        <dbReference type="ARBA" id="ARBA00022622"/>
    </source>
</evidence>